<sequence>VIEMLEEEDSDLQMHNKPYLYAQDLPAEDVRDDSIDRS</sequence>
<protein>
    <submittedName>
        <fullName evidence="2">Stress-induced receptor-like kinase</fullName>
    </submittedName>
</protein>
<comment type="caution">
    <text evidence="2">The sequence shown here is derived from an EMBL/GenBank/DDBJ whole genome shotgun (WGS) entry which is preliminary data.</text>
</comment>
<feature type="non-terminal residue" evidence="2">
    <location>
        <position position="1"/>
    </location>
</feature>
<keyword evidence="2" id="KW-0418">Kinase</keyword>
<evidence type="ECO:0000313" key="3">
    <source>
        <dbReference type="Proteomes" id="UP000265520"/>
    </source>
</evidence>
<dbReference type="GO" id="GO:0016301">
    <property type="term" value="F:kinase activity"/>
    <property type="evidence" value="ECO:0007669"/>
    <property type="project" value="UniProtKB-KW"/>
</dbReference>
<dbReference type="EMBL" id="LXQA011383225">
    <property type="protein sequence ID" value="MCI95312.1"/>
    <property type="molecule type" value="Genomic_DNA"/>
</dbReference>
<organism evidence="2 3">
    <name type="scientific">Trifolium medium</name>
    <dbReference type="NCBI Taxonomy" id="97028"/>
    <lineage>
        <taxon>Eukaryota</taxon>
        <taxon>Viridiplantae</taxon>
        <taxon>Streptophyta</taxon>
        <taxon>Embryophyta</taxon>
        <taxon>Tracheophyta</taxon>
        <taxon>Spermatophyta</taxon>
        <taxon>Magnoliopsida</taxon>
        <taxon>eudicotyledons</taxon>
        <taxon>Gunneridae</taxon>
        <taxon>Pentapetalae</taxon>
        <taxon>rosids</taxon>
        <taxon>fabids</taxon>
        <taxon>Fabales</taxon>
        <taxon>Fabaceae</taxon>
        <taxon>Papilionoideae</taxon>
        <taxon>50 kb inversion clade</taxon>
        <taxon>NPAAA clade</taxon>
        <taxon>Hologalegina</taxon>
        <taxon>IRL clade</taxon>
        <taxon>Trifolieae</taxon>
        <taxon>Trifolium</taxon>
    </lineage>
</organism>
<keyword evidence="3" id="KW-1185">Reference proteome</keyword>
<proteinExistence type="predicted"/>
<evidence type="ECO:0000313" key="2">
    <source>
        <dbReference type="EMBL" id="MCI95312.1"/>
    </source>
</evidence>
<keyword evidence="2" id="KW-0675">Receptor</keyword>
<name>A0A392W6H3_9FABA</name>
<keyword evidence="2" id="KW-0808">Transferase</keyword>
<feature type="compositionally biased region" description="Basic and acidic residues" evidence="1">
    <location>
        <begin position="28"/>
        <end position="38"/>
    </location>
</feature>
<evidence type="ECO:0000256" key="1">
    <source>
        <dbReference type="SAM" id="MobiDB-lite"/>
    </source>
</evidence>
<accession>A0A392W6H3</accession>
<feature type="region of interest" description="Disordered" evidence="1">
    <location>
        <begin position="15"/>
        <end position="38"/>
    </location>
</feature>
<dbReference type="AlphaFoldDB" id="A0A392W6H3"/>
<reference evidence="2 3" key="1">
    <citation type="journal article" date="2018" name="Front. Plant Sci.">
        <title>Red Clover (Trifolium pratense) and Zigzag Clover (T. medium) - A Picture of Genomic Similarities and Differences.</title>
        <authorList>
            <person name="Dluhosova J."/>
            <person name="Istvanek J."/>
            <person name="Nedelnik J."/>
            <person name="Repkova J."/>
        </authorList>
    </citation>
    <scope>NUCLEOTIDE SEQUENCE [LARGE SCALE GENOMIC DNA]</scope>
    <source>
        <strain evidence="3">cv. 10/8</strain>
        <tissue evidence="2">Leaf</tissue>
    </source>
</reference>
<dbReference type="Proteomes" id="UP000265520">
    <property type="component" value="Unassembled WGS sequence"/>
</dbReference>